<dbReference type="Gene3D" id="3.30.200.20">
    <property type="entry name" value="Phosphorylase Kinase, domain 1"/>
    <property type="match status" value="1"/>
</dbReference>
<evidence type="ECO:0000256" key="1">
    <source>
        <dbReference type="ARBA" id="ARBA00022527"/>
    </source>
</evidence>
<feature type="domain" description="AGC-kinase C-terminal" evidence="9">
    <location>
        <begin position="293"/>
        <end position="348"/>
    </location>
</feature>
<dbReference type="InterPro" id="IPR000961">
    <property type="entry name" value="AGC-kinase_C"/>
</dbReference>
<keyword evidence="5 6" id="KW-0067">ATP-binding</keyword>
<reference evidence="10" key="1">
    <citation type="submission" date="2024-06" db="UniProtKB">
        <authorList>
            <consortium name="RefSeq"/>
        </authorList>
    </citation>
    <scope>NUCLEOTIDE SEQUENCE [LARGE SCALE GENOMIC DNA]</scope>
    <source>
        <strain evidence="10">J_2021</strain>
    </source>
</reference>
<dbReference type="KEGG" id="xla:121400481"/>
<name>A0A8J1MCY6_XENLA</name>
<feature type="binding site" evidence="6">
    <location>
        <position position="73"/>
    </location>
    <ligand>
        <name>ATP</name>
        <dbReference type="ChEBI" id="CHEBI:30616"/>
    </ligand>
</feature>
<dbReference type="OrthoDB" id="9908094at2759"/>
<evidence type="ECO:0000256" key="3">
    <source>
        <dbReference type="ARBA" id="ARBA00022741"/>
    </source>
</evidence>
<dbReference type="AlphaFoldDB" id="A0A8J1MCY6"/>
<keyword evidence="4" id="KW-0418">Kinase</keyword>
<gene>
    <name evidence="11 12" type="primary">LOC121400481</name>
</gene>
<evidence type="ECO:0000313" key="11">
    <source>
        <dbReference type="RefSeq" id="XP_041439572.1"/>
    </source>
</evidence>
<evidence type="ECO:0000256" key="2">
    <source>
        <dbReference type="ARBA" id="ARBA00022679"/>
    </source>
</evidence>
<evidence type="ECO:0000259" key="9">
    <source>
        <dbReference type="PROSITE" id="PS51285"/>
    </source>
</evidence>
<evidence type="ECO:0000256" key="5">
    <source>
        <dbReference type="ARBA" id="ARBA00022840"/>
    </source>
</evidence>
<keyword evidence="10" id="KW-1185">Reference proteome</keyword>
<dbReference type="InterPro" id="IPR000719">
    <property type="entry name" value="Prot_kinase_dom"/>
</dbReference>
<dbReference type="RefSeq" id="XP_041439572.1">
    <property type="nucleotide sequence ID" value="XM_041583638.1"/>
</dbReference>
<dbReference type="Proteomes" id="UP000186698">
    <property type="component" value="Chromosome 2S"/>
</dbReference>
<dbReference type="GO" id="GO:0005737">
    <property type="term" value="C:cytoplasm"/>
    <property type="evidence" value="ECO:0000318"/>
    <property type="project" value="GO_Central"/>
</dbReference>
<dbReference type="PANTHER" id="PTHR24351">
    <property type="entry name" value="RIBOSOMAL PROTEIN S6 KINASE"/>
    <property type="match status" value="1"/>
</dbReference>
<evidence type="ECO:0000256" key="6">
    <source>
        <dbReference type="PROSITE-ProRule" id="PRU10141"/>
    </source>
</evidence>
<dbReference type="Pfam" id="PF00069">
    <property type="entry name" value="Pkinase"/>
    <property type="match status" value="1"/>
</dbReference>
<dbReference type="PROSITE" id="PS00107">
    <property type="entry name" value="PROTEIN_KINASE_ATP"/>
    <property type="match status" value="1"/>
</dbReference>
<dbReference type="FunFam" id="1.10.510.10:FF:001110">
    <property type="entry name" value="AGC family protein kinase"/>
    <property type="match status" value="1"/>
</dbReference>
<evidence type="ECO:0000313" key="12">
    <source>
        <dbReference type="RefSeq" id="XP_041439573.1"/>
    </source>
</evidence>
<dbReference type="PROSITE" id="PS51285">
    <property type="entry name" value="AGC_KINASE_CTER"/>
    <property type="match status" value="1"/>
</dbReference>
<dbReference type="GO" id="GO:0004674">
    <property type="term" value="F:protein serine/threonine kinase activity"/>
    <property type="evidence" value="ECO:0000318"/>
    <property type="project" value="GO_Central"/>
</dbReference>
<feature type="region of interest" description="Disordered" evidence="7">
    <location>
        <begin position="1"/>
        <end position="31"/>
    </location>
</feature>
<keyword evidence="3 6" id="KW-0547">Nucleotide-binding</keyword>
<protein>
    <submittedName>
        <fullName evidence="11 12">Protein kinase C delta type-like</fullName>
    </submittedName>
</protein>
<evidence type="ECO:0000313" key="10">
    <source>
        <dbReference type="Proteomes" id="UP000186698"/>
    </source>
</evidence>
<accession>A0A8J1MCY6</accession>
<organism evidence="10 11">
    <name type="scientific">Xenopus laevis</name>
    <name type="common">African clawed frog</name>
    <dbReference type="NCBI Taxonomy" id="8355"/>
    <lineage>
        <taxon>Eukaryota</taxon>
        <taxon>Metazoa</taxon>
        <taxon>Chordata</taxon>
        <taxon>Craniata</taxon>
        <taxon>Vertebrata</taxon>
        <taxon>Euteleostomi</taxon>
        <taxon>Amphibia</taxon>
        <taxon>Batrachia</taxon>
        <taxon>Anura</taxon>
        <taxon>Pipoidea</taxon>
        <taxon>Pipidae</taxon>
        <taxon>Xenopodinae</taxon>
        <taxon>Xenopus</taxon>
        <taxon>Xenopus</taxon>
    </lineage>
</organism>
<reference evidence="11 12" key="2">
    <citation type="submission" date="2025-04" db="UniProtKB">
        <authorList>
            <consortium name="RefSeq"/>
        </authorList>
    </citation>
    <scope>IDENTIFICATION</scope>
    <source>
        <strain evidence="11 12">J_2021</strain>
        <tissue evidence="11 12">Erythrocytes</tissue>
    </source>
</reference>
<dbReference type="GO" id="GO:0005634">
    <property type="term" value="C:nucleus"/>
    <property type="evidence" value="ECO:0000318"/>
    <property type="project" value="GO_Central"/>
</dbReference>
<sequence>MDKKKKTRSRSPEETPTDTRAQKRYRVDDTTPPPFNINNYQLIKKLGKGSFGKVMLASYTIKSQLVAVKIIKKKKKTDYHDIEMEATILRLGHTCPFLSRAYAIFQTESLVLFILEYARGGTLHKLIKRHRYLNSQEAQFYSAELVLGLRYLHKYGIIHRDLEPRNILLDEEGHVQIADFGFAQARKFDSKACHGTEGASGYMAPEVLEDVPYNSSADWWSFGVVVYEMATGKLPFSPNGTFQEQLDNITNTEPYYPETLTPEFRDFIQQLLKTKVEHRLGVYANAQDHPFFSSVNWETVKERSMVPPLKPRIKQIDMLSNIPFPENKIRKTGMNKEFTYIDPSWLDK</sequence>
<dbReference type="InterPro" id="IPR017441">
    <property type="entry name" value="Protein_kinase_ATP_BS"/>
</dbReference>
<dbReference type="GO" id="GO:0005524">
    <property type="term" value="F:ATP binding"/>
    <property type="evidence" value="ECO:0007669"/>
    <property type="project" value="UniProtKB-UniRule"/>
</dbReference>
<dbReference type="PROSITE" id="PS50011">
    <property type="entry name" value="PROTEIN_KINASE_DOM"/>
    <property type="match status" value="1"/>
</dbReference>
<evidence type="ECO:0000256" key="7">
    <source>
        <dbReference type="SAM" id="MobiDB-lite"/>
    </source>
</evidence>
<dbReference type="Gene3D" id="1.10.510.10">
    <property type="entry name" value="Transferase(Phosphotransferase) domain 1"/>
    <property type="match status" value="1"/>
</dbReference>
<dbReference type="RefSeq" id="XP_041439573.1">
    <property type="nucleotide sequence ID" value="XM_041583639.1"/>
</dbReference>
<feature type="domain" description="Protein kinase" evidence="8">
    <location>
        <begin position="40"/>
        <end position="292"/>
    </location>
</feature>
<evidence type="ECO:0000256" key="4">
    <source>
        <dbReference type="ARBA" id="ARBA00022777"/>
    </source>
</evidence>
<proteinExistence type="predicted"/>
<evidence type="ECO:0000259" key="8">
    <source>
        <dbReference type="PROSITE" id="PS50011"/>
    </source>
</evidence>
<dbReference type="GeneID" id="121400481"/>
<dbReference type="SUPFAM" id="SSF56112">
    <property type="entry name" value="Protein kinase-like (PK-like)"/>
    <property type="match status" value="1"/>
</dbReference>
<keyword evidence="1" id="KW-0723">Serine/threonine-protein kinase</keyword>
<keyword evidence="2" id="KW-0808">Transferase</keyword>
<dbReference type="InterPro" id="IPR011009">
    <property type="entry name" value="Kinase-like_dom_sf"/>
</dbReference>